<dbReference type="RefSeq" id="WP_167473963.1">
    <property type="nucleotide sequence ID" value="NZ_CP046172.1"/>
</dbReference>
<evidence type="ECO:0000259" key="3">
    <source>
        <dbReference type="Pfam" id="PF24092"/>
    </source>
</evidence>
<proteinExistence type="predicted"/>
<dbReference type="AlphaFoldDB" id="A0A6G9YD15"/>
<dbReference type="KEGG" id="nah:F5544_16060"/>
<evidence type="ECO:0000313" key="4">
    <source>
        <dbReference type="EMBL" id="QIS11092.1"/>
    </source>
</evidence>
<protein>
    <submittedName>
        <fullName evidence="4">Uncharacterized protein</fullName>
    </submittedName>
</protein>
<dbReference type="InterPro" id="IPR055797">
    <property type="entry name" value="DUF7373"/>
</dbReference>
<feature type="domain" description="DUF7373" evidence="3">
    <location>
        <begin position="273"/>
        <end position="403"/>
    </location>
</feature>
<feature type="signal peptide" evidence="1">
    <location>
        <begin position="1"/>
        <end position="23"/>
    </location>
</feature>
<dbReference type="PROSITE" id="PS51257">
    <property type="entry name" value="PROKAR_LIPOPROTEIN"/>
    <property type="match status" value="1"/>
</dbReference>
<accession>A0A6G9YD15</accession>
<gene>
    <name evidence="4" type="ORF">F5544_16060</name>
</gene>
<keyword evidence="1" id="KW-0732">Signal</keyword>
<keyword evidence="5" id="KW-1185">Reference proteome</keyword>
<sequence>MGFPRNRGLALVALAALAAAACAATTSGQPHPGPTPADLSALDTGPFQAAPFDFRPRLQTKDDVFHIEARRMMGYLLSPHEVDPQLNQLDDARIVDETSFGEQPYAPLPEQYGAVATRHHLICGALVTRTNNKSRERKTMTIVLLRFPSADEARAAAMEFAATPLNDRTDRHDIALPDIAGASAWSNTDVKGFAFAAHGDYAVLSLAAVPRPDPNALAAQFETMFRAQFARLEQLTPTPVDDILDLPSATEPLMRLALPLSKKAGTSFSLFDATIGIYTPAGELHFERDATVAGRAFTDAGVDLVAHNDGIVYRTRDFDSAVKLQTALTAPGRNDDEIDPPHGITDAHCLALADPEPIRHDSYLCAVAVGRYVGVVGEEYAFGERMAPTFYQRVAAQYAILARAERM</sequence>
<dbReference type="Pfam" id="PF24088">
    <property type="entry name" value="DUF7373"/>
    <property type="match status" value="1"/>
</dbReference>
<dbReference type="Proteomes" id="UP000503540">
    <property type="component" value="Chromosome"/>
</dbReference>
<evidence type="ECO:0000259" key="2">
    <source>
        <dbReference type="Pfam" id="PF24088"/>
    </source>
</evidence>
<evidence type="ECO:0000313" key="5">
    <source>
        <dbReference type="Proteomes" id="UP000503540"/>
    </source>
</evidence>
<dbReference type="Pfam" id="PF24092">
    <property type="entry name" value="DUF7373_C"/>
    <property type="match status" value="1"/>
</dbReference>
<organism evidence="4 5">
    <name type="scientific">Nocardia arthritidis</name>
    <dbReference type="NCBI Taxonomy" id="228602"/>
    <lineage>
        <taxon>Bacteria</taxon>
        <taxon>Bacillati</taxon>
        <taxon>Actinomycetota</taxon>
        <taxon>Actinomycetes</taxon>
        <taxon>Mycobacteriales</taxon>
        <taxon>Nocardiaceae</taxon>
        <taxon>Nocardia</taxon>
    </lineage>
</organism>
<feature type="domain" description="DUF7373" evidence="2">
    <location>
        <begin position="59"/>
        <end position="247"/>
    </location>
</feature>
<dbReference type="EMBL" id="CP046172">
    <property type="protein sequence ID" value="QIS11092.1"/>
    <property type="molecule type" value="Genomic_DNA"/>
</dbReference>
<evidence type="ECO:0000256" key="1">
    <source>
        <dbReference type="SAM" id="SignalP"/>
    </source>
</evidence>
<feature type="chain" id="PRO_5026271618" evidence="1">
    <location>
        <begin position="24"/>
        <end position="407"/>
    </location>
</feature>
<name>A0A6G9YD15_9NOCA</name>
<dbReference type="InterPro" id="IPR056463">
    <property type="entry name" value="DUF7373_C"/>
</dbReference>
<reference evidence="4 5" key="1">
    <citation type="journal article" date="2019" name="ACS Chem. Biol.">
        <title>Identification and Mobilization of a Cryptic Antibiotic Biosynthesis Gene Locus from a Human-Pathogenic Nocardia Isolate.</title>
        <authorList>
            <person name="Herisse M."/>
            <person name="Ishida K."/>
            <person name="Porter J.L."/>
            <person name="Howden B."/>
            <person name="Hertweck C."/>
            <person name="Stinear T.P."/>
            <person name="Pidot S.J."/>
        </authorList>
    </citation>
    <scope>NUCLEOTIDE SEQUENCE [LARGE SCALE GENOMIC DNA]</scope>
    <source>
        <strain evidence="4 5">AUSMDU00012717</strain>
    </source>
</reference>